<dbReference type="HAMAP" id="MF_01363">
    <property type="entry name" value="Ribosomal_bL21"/>
    <property type="match status" value="1"/>
</dbReference>
<accession>A0A382B5A1</accession>
<reference evidence="6" key="1">
    <citation type="submission" date="2018-05" db="EMBL/GenBank/DDBJ databases">
        <authorList>
            <person name="Lanie J.A."/>
            <person name="Ng W.-L."/>
            <person name="Kazmierczak K.M."/>
            <person name="Andrzejewski T.M."/>
            <person name="Davidsen T.M."/>
            <person name="Wayne K.J."/>
            <person name="Tettelin H."/>
            <person name="Glass J.I."/>
            <person name="Rusch D."/>
            <person name="Podicherti R."/>
            <person name="Tsui H.-C.T."/>
            <person name="Winkler M.E."/>
        </authorList>
    </citation>
    <scope>NUCLEOTIDE SEQUENCE</scope>
</reference>
<evidence type="ECO:0000256" key="4">
    <source>
        <dbReference type="ARBA" id="ARBA00022980"/>
    </source>
</evidence>
<dbReference type="NCBIfam" id="TIGR00061">
    <property type="entry name" value="L21"/>
    <property type="match status" value="1"/>
</dbReference>
<keyword evidence="4" id="KW-0689">Ribosomal protein</keyword>
<keyword evidence="2" id="KW-0699">rRNA-binding</keyword>
<dbReference type="InterPro" id="IPR001787">
    <property type="entry name" value="Ribosomal_bL21"/>
</dbReference>
<organism evidence="6">
    <name type="scientific">marine metagenome</name>
    <dbReference type="NCBI Taxonomy" id="408172"/>
    <lineage>
        <taxon>unclassified sequences</taxon>
        <taxon>metagenomes</taxon>
        <taxon>ecological metagenomes</taxon>
    </lineage>
</organism>
<dbReference type="GO" id="GO:0003735">
    <property type="term" value="F:structural constituent of ribosome"/>
    <property type="evidence" value="ECO:0007669"/>
    <property type="project" value="InterPro"/>
</dbReference>
<proteinExistence type="inferred from homology"/>
<protein>
    <recommendedName>
        <fullName evidence="7">50S ribosomal protein L21</fullName>
    </recommendedName>
</protein>
<evidence type="ECO:0000256" key="3">
    <source>
        <dbReference type="ARBA" id="ARBA00022884"/>
    </source>
</evidence>
<name>A0A382B5A1_9ZZZZ</name>
<keyword evidence="5" id="KW-0687">Ribonucleoprotein</keyword>
<dbReference type="Pfam" id="PF00829">
    <property type="entry name" value="Ribosomal_L21p"/>
    <property type="match status" value="1"/>
</dbReference>
<dbReference type="GO" id="GO:0019843">
    <property type="term" value="F:rRNA binding"/>
    <property type="evidence" value="ECO:0007669"/>
    <property type="project" value="UniProtKB-KW"/>
</dbReference>
<gene>
    <name evidence="6" type="ORF">METZ01_LOCUS161251</name>
</gene>
<evidence type="ECO:0008006" key="7">
    <source>
        <dbReference type="Google" id="ProtNLM"/>
    </source>
</evidence>
<dbReference type="EMBL" id="UINC01028062">
    <property type="protein sequence ID" value="SVB08397.1"/>
    <property type="molecule type" value="Genomic_DNA"/>
</dbReference>
<evidence type="ECO:0000256" key="2">
    <source>
        <dbReference type="ARBA" id="ARBA00022730"/>
    </source>
</evidence>
<dbReference type="InterPro" id="IPR018258">
    <property type="entry name" value="Ribosomal_bL21_CS"/>
</dbReference>
<dbReference type="SUPFAM" id="SSF141091">
    <property type="entry name" value="L21p-like"/>
    <property type="match status" value="1"/>
</dbReference>
<evidence type="ECO:0000256" key="5">
    <source>
        <dbReference type="ARBA" id="ARBA00023274"/>
    </source>
</evidence>
<dbReference type="GO" id="GO:0006412">
    <property type="term" value="P:translation"/>
    <property type="evidence" value="ECO:0007669"/>
    <property type="project" value="InterPro"/>
</dbReference>
<dbReference type="PANTHER" id="PTHR21349:SF0">
    <property type="entry name" value="LARGE RIBOSOMAL SUBUNIT PROTEIN BL21M"/>
    <property type="match status" value="1"/>
</dbReference>
<dbReference type="InterPro" id="IPR036164">
    <property type="entry name" value="bL21-like_sf"/>
</dbReference>
<comment type="similarity">
    <text evidence="1">Belongs to the bacterial ribosomal protein bL21 family.</text>
</comment>
<dbReference type="PROSITE" id="PS01169">
    <property type="entry name" value="RIBOSOMAL_L21"/>
    <property type="match status" value="1"/>
</dbReference>
<dbReference type="AlphaFoldDB" id="A0A382B5A1"/>
<keyword evidence="3" id="KW-0694">RNA-binding</keyword>
<dbReference type="GO" id="GO:1990904">
    <property type="term" value="C:ribonucleoprotein complex"/>
    <property type="evidence" value="ECO:0007669"/>
    <property type="project" value="UniProtKB-KW"/>
</dbReference>
<evidence type="ECO:0000256" key="1">
    <source>
        <dbReference type="ARBA" id="ARBA00008563"/>
    </source>
</evidence>
<dbReference type="InterPro" id="IPR028909">
    <property type="entry name" value="bL21-like"/>
</dbReference>
<dbReference type="PANTHER" id="PTHR21349">
    <property type="entry name" value="50S RIBOSOMAL PROTEIN L21"/>
    <property type="match status" value="1"/>
</dbReference>
<sequence>MSFAVIQTGGKQYKVKAGEIIKVEKLEDSKPETKVEFKEILAYGDDKNIELGEPTISGAKVEADLIKNSKNRTILIFKKRRRKNSRRKNGHRQQFSLIRINKIFSKDGKVISEAEKIKKEIKEVKTELKEGAK</sequence>
<dbReference type="GO" id="GO:0005737">
    <property type="term" value="C:cytoplasm"/>
    <property type="evidence" value="ECO:0007669"/>
    <property type="project" value="UniProtKB-ARBA"/>
</dbReference>
<dbReference type="GO" id="GO:0005840">
    <property type="term" value="C:ribosome"/>
    <property type="evidence" value="ECO:0007669"/>
    <property type="project" value="UniProtKB-KW"/>
</dbReference>
<evidence type="ECO:0000313" key="6">
    <source>
        <dbReference type="EMBL" id="SVB08397.1"/>
    </source>
</evidence>